<organism evidence="8 9">
    <name type="scientific">candidate division TA06 bacterium B3_TA06</name>
    <dbReference type="NCBI Taxonomy" id="2012487"/>
    <lineage>
        <taxon>Bacteria</taxon>
        <taxon>Bacteria division TA06</taxon>
    </lineage>
</organism>
<gene>
    <name evidence="8" type="ORF">CEE36_10285</name>
</gene>
<name>A0A532UXJ5_UNCT6</name>
<evidence type="ECO:0008006" key="10">
    <source>
        <dbReference type="Google" id="ProtNLM"/>
    </source>
</evidence>
<comment type="similarity">
    <text evidence="2">Belongs to the UPF0324 family.</text>
</comment>
<comment type="caution">
    <text evidence="8">The sequence shown here is derived from an EMBL/GenBank/DDBJ whole genome shotgun (WGS) entry which is preliminary data.</text>
</comment>
<evidence type="ECO:0000256" key="1">
    <source>
        <dbReference type="ARBA" id="ARBA00004651"/>
    </source>
</evidence>
<dbReference type="Pfam" id="PF03601">
    <property type="entry name" value="Cons_hypoth698"/>
    <property type="match status" value="1"/>
</dbReference>
<dbReference type="AlphaFoldDB" id="A0A532UXJ5"/>
<feature type="transmembrane region" description="Helical" evidence="7">
    <location>
        <begin position="277"/>
        <end position="296"/>
    </location>
</feature>
<dbReference type="PANTHER" id="PTHR30106">
    <property type="entry name" value="INNER MEMBRANE PROTEIN YEIH-RELATED"/>
    <property type="match status" value="1"/>
</dbReference>
<dbReference type="GO" id="GO:0005886">
    <property type="term" value="C:plasma membrane"/>
    <property type="evidence" value="ECO:0007669"/>
    <property type="project" value="UniProtKB-SubCell"/>
</dbReference>
<accession>A0A532UXJ5</accession>
<evidence type="ECO:0000256" key="5">
    <source>
        <dbReference type="ARBA" id="ARBA00022989"/>
    </source>
</evidence>
<feature type="transmembrane region" description="Helical" evidence="7">
    <location>
        <begin position="338"/>
        <end position="360"/>
    </location>
</feature>
<feature type="transmembrane region" description="Helical" evidence="7">
    <location>
        <begin position="80"/>
        <end position="98"/>
    </location>
</feature>
<dbReference type="EMBL" id="NJBO01000023">
    <property type="protein sequence ID" value="TKJ39676.1"/>
    <property type="molecule type" value="Genomic_DNA"/>
</dbReference>
<evidence type="ECO:0000256" key="4">
    <source>
        <dbReference type="ARBA" id="ARBA00022692"/>
    </source>
</evidence>
<evidence type="ECO:0000256" key="6">
    <source>
        <dbReference type="ARBA" id="ARBA00023136"/>
    </source>
</evidence>
<evidence type="ECO:0000313" key="9">
    <source>
        <dbReference type="Proteomes" id="UP000317778"/>
    </source>
</evidence>
<feature type="transmembrane region" description="Helical" evidence="7">
    <location>
        <begin position="198"/>
        <end position="219"/>
    </location>
</feature>
<feature type="transmembrane region" description="Helical" evidence="7">
    <location>
        <begin position="7"/>
        <end position="28"/>
    </location>
</feature>
<feature type="transmembrane region" description="Helical" evidence="7">
    <location>
        <begin position="231"/>
        <end position="256"/>
    </location>
</feature>
<evidence type="ECO:0000313" key="8">
    <source>
        <dbReference type="EMBL" id="TKJ39676.1"/>
    </source>
</evidence>
<proteinExistence type="inferred from homology"/>
<reference evidence="8 9" key="1">
    <citation type="submission" date="2017-06" db="EMBL/GenBank/DDBJ databases">
        <title>Novel microbial phyla capable of carbon fixation and sulfur reduction in deep-sea sediments.</title>
        <authorList>
            <person name="Huang J."/>
            <person name="Baker B."/>
            <person name="Wang Y."/>
        </authorList>
    </citation>
    <scope>NUCLEOTIDE SEQUENCE [LARGE SCALE GENOMIC DNA]</scope>
    <source>
        <strain evidence="8">B3_TA06</strain>
    </source>
</reference>
<comment type="subcellular location">
    <subcellularLocation>
        <location evidence="1">Cell membrane</location>
        <topology evidence="1">Multi-pass membrane protein</topology>
    </subcellularLocation>
</comment>
<feature type="transmembrane region" description="Helical" evidence="7">
    <location>
        <begin position="302"/>
        <end position="326"/>
    </location>
</feature>
<feature type="transmembrane region" description="Helical" evidence="7">
    <location>
        <begin position="138"/>
        <end position="156"/>
    </location>
</feature>
<keyword evidence="6 7" id="KW-0472">Membrane</keyword>
<keyword evidence="3" id="KW-1003">Cell membrane</keyword>
<keyword evidence="5 7" id="KW-1133">Transmembrane helix</keyword>
<keyword evidence="4 7" id="KW-0812">Transmembrane</keyword>
<dbReference type="Proteomes" id="UP000317778">
    <property type="component" value="Unassembled WGS sequence"/>
</dbReference>
<sequence>MVERKRTVLRLISGVALLVATGIAAFYLSDLMSGVIKIEFLRAILGANVLVAILLGMLLGNLVLERIKGAVEFLAPGLELYNLFLKLGIILLGARIIFSDLAHLGAIGLGIVVIKISFSIFFVIFLARLFRLPEKLSLLLAGGIGVCGVTAIMGTSEVTGASREDTSYAIATILLFGTVAIIVYPFIGWLLKMSATSFGVWAGLAIENTPQVVAAGAIYDHIVTGTLSGSAKVVATITKMCRNALVGFVILGFALYYTRKGLAKGVKHKGRFLWRKFPKFVLGFILFAVLASLGVFGPPQSLVLRSFAFAERWAFLFTFAGVGLATRFKDMAHIGYKPLVVGILAEVIVSALTLLGVLLLGKLLTFST</sequence>
<evidence type="ECO:0000256" key="2">
    <source>
        <dbReference type="ARBA" id="ARBA00007977"/>
    </source>
</evidence>
<evidence type="ECO:0000256" key="7">
    <source>
        <dbReference type="SAM" id="Phobius"/>
    </source>
</evidence>
<protein>
    <recommendedName>
        <fullName evidence="10">Sulfate exporter family transporter</fullName>
    </recommendedName>
</protein>
<feature type="transmembrane region" description="Helical" evidence="7">
    <location>
        <begin position="104"/>
        <end position="126"/>
    </location>
</feature>
<dbReference type="PANTHER" id="PTHR30106:SF1">
    <property type="entry name" value="UPF0324 MEMBRANE PROTEIN FN0533"/>
    <property type="match status" value="1"/>
</dbReference>
<dbReference type="InterPro" id="IPR018383">
    <property type="entry name" value="UPF0324_pro"/>
</dbReference>
<feature type="transmembrane region" description="Helical" evidence="7">
    <location>
        <begin position="168"/>
        <end position="191"/>
    </location>
</feature>
<feature type="transmembrane region" description="Helical" evidence="7">
    <location>
        <begin position="40"/>
        <end position="59"/>
    </location>
</feature>
<evidence type="ECO:0000256" key="3">
    <source>
        <dbReference type="ARBA" id="ARBA00022475"/>
    </source>
</evidence>